<dbReference type="InterPro" id="IPR002358">
    <property type="entry name" value="Ribosomal_uL6_CS"/>
</dbReference>
<evidence type="ECO:0000256" key="5">
    <source>
        <dbReference type="ARBA" id="ARBA00023274"/>
    </source>
</evidence>
<dbReference type="InterPro" id="IPR020040">
    <property type="entry name" value="Ribosomal_uL6_a/b-dom"/>
</dbReference>
<evidence type="ECO:0000256" key="6">
    <source>
        <dbReference type="HAMAP-Rule" id="MF_01365"/>
    </source>
</evidence>
<accession>A0A5C4N8E9</accession>
<dbReference type="InterPro" id="IPR036789">
    <property type="entry name" value="Ribosomal_uL6-like_a/b-dom_sf"/>
</dbReference>
<dbReference type="FunFam" id="3.90.930.12:FF:000002">
    <property type="entry name" value="50S ribosomal protein L6"/>
    <property type="match status" value="1"/>
</dbReference>
<dbReference type="GO" id="GO:0019843">
    <property type="term" value="F:rRNA binding"/>
    <property type="evidence" value="ECO:0007669"/>
    <property type="project" value="UniProtKB-UniRule"/>
</dbReference>
<reference evidence="10 11" key="1">
    <citation type="submission" date="2019-06" db="EMBL/GenBank/DDBJ databases">
        <authorList>
            <person name="Jiang L."/>
        </authorList>
    </citation>
    <scope>NUCLEOTIDE SEQUENCE [LARGE SCALE GENOMIC DNA]</scope>
    <source>
        <strain evidence="10 11">YIM 48858</strain>
    </source>
</reference>
<dbReference type="AlphaFoldDB" id="A0A5C4N8E9"/>
<evidence type="ECO:0000256" key="1">
    <source>
        <dbReference type="ARBA" id="ARBA00009356"/>
    </source>
</evidence>
<evidence type="ECO:0000256" key="7">
    <source>
        <dbReference type="RuleBase" id="RU003869"/>
    </source>
</evidence>
<dbReference type="EMBL" id="VDFV01000039">
    <property type="protein sequence ID" value="TNC65183.1"/>
    <property type="molecule type" value="Genomic_DNA"/>
</dbReference>
<evidence type="ECO:0000256" key="2">
    <source>
        <dbReference type="ARBA" id="ARBA00022730"/>
    </source>
</evidence>
<feature type="domain" description="Large ribosomal subunit protein uL6 alpha-beta" evidence="9">
    <location>
        <begin position="12"/>
        <end position="82"/>
    </location>
</feature>
<keyword evidence="2 6" id="KW-0699">rRNA-binding</keyword>
<feature type="domain" description="Large ribosomal subunit protein uL6 alpha-beta" evidence="9">
    <location>
        <begin position="91"/>
        <end position="166"/>
    </location>
</feature>
<evidence type="ECO:0000256" key="8">
    <source>
        <dbReference type="RuleBase" id="RU003870"/>
    </source>
</evidence>
<dbReference type="Pfam" id="PF00347">
    <property type="entry name" value="Ribosomal_L6"/>
    <property type="match status" value="2"/>
</dbReference>
<dbReference type="InterPro" id="IPR000702">
    <property type="entry name" value="Ribosomal_uL6-like"/>
</dbReference>
<evidence type="ECO:0000256" key="3">
    <source>
        <dbReference type="ARBA" id="ARBA00022884"/>
    </source>
</evidence>
<evidence type="ECO:0000259" key="9">
    <source>
        <dbReference type="Pfam" id="PF00347"/>
    </source>
</evidence>
<comment type="function">
    <text evidence="6 8">This protein binds to the 23S rRNA, and is important in its secondary structure. It is located near the subunit interface in the base of the L7/L12 stalk, and near the tRNA binding site of the peptidyltransferase center.</text>
</comment>
<dbReference type="GO" id="GO:0002181">
    <property type="term" value="P:cytoplasmic translation"/>
    <property type="evidence" value="ECO:0007669"/>
    <property type="project" value="TreeGrafter"/>
</dbReference>
<dbReference type="Gene3D" id="3.90.930.12">
    <property type="entry name" value="Ribosomal protein L6, alpha-beta domain"/>
    <property type="match status" value="2"/>
</dbReference>
<dbReference type="PANTHER" id="PTHR11655">
    <property type="entry name" value="60S/50S RIBOSOMAL PROTEIN L6/L9"/>
    <property type="match status" value="1"/>
</dbReference>
<evidence type="ECO:0000256" key="4">
    <source>
        <dbReference type="ARBA" id="ARBA00022980"/>
    </source>
</evidence>
<keyword evidence="4 6" id="KW-0689">Ribosomal protein</keyword>
<dbReference type="PRINTS" id="PR00059">
    <property type="entry name" value="RIBOSOMALL6"/>
</dbReference>
<dbReference type="PROSITE" id="PS00525">
    <property type="entry name" value="RIBOSOMAL_L6_1"/>
    <property type="match status" value="1"/>
</dbReference>
<name>A0A5C4N8E9_9RHOB</name>
<protein>
    <recommendedName>
        <fullName evidence="6">Large ribosomal subunit protein uL6</fullName>
    </recommendedName>
</protein>
<keyword evidence="5 6" id="KW-0687">Ribonucleoprotein</keyword>
<comment type="subunit">
    <text evidence="6">Part of the 50S ribosomal subunit.</text>
</comment>
<keyword evidence="11" id="KW-1185">Reference proteome</keyword>
<dbReference type="Proteomes" id="UP000305709">
    <property type="component" value="Unassembled WGS sequence"/>
</dbReference>
<evidence type="ECO:0000313" key="11">
    <source>
        <dbReference type="Proteomes" id="UP000305709"/>
    </source>
</evidence>
<dbReference type="NCBIfam" id="TIGR03654">
    <property type="entry name" value="L6_bact"/>
    <property type="match status" value="1"/>
</dbReference>
<dbReference type="GO" id="GO:0022625">
    <property type="term" value="C:cytosolic large ribosomal subunit"/>
    <property type="evidence" value="ECO:0007669"/>
    <property type="project" value="UniProtKB-UniRule"/>
</dbReference>
<dbReference type="RefSeq" id="WP_139083068.1">
    <property type="nucleotide sequence ID" value="NZ_VDFV01000039.1"/>
</dbReference>
<dbReference type="InterPro" id="IPR019906">
    <property type="entry name" value="Ribosomal_uL6_bac-type"/>
</dbReference>
<dbReference type="HAMAP" id="MF_01365_B">
    <property type="entry name" value="Ribosomal_uL6_B"/>
    <property type="match status" value="1"/>
</dbReference>
<dbReference type="FunFam" id="3.90.930.12:FF:000001">
    <property type="entry name" value="50S ribosomal protein L6"/>
    <property type="match status" value="1"/>
</dbReference>
<dbReference type="OrthoDB" id="9805007at2"/>
<dbReference type="SUPFAM" id="SSF56053">
    <property type="entry name" value="Ribosomal protein L6"/>
    <property type="match status" value="2"/>
</dbReference>
<comment type="caution">
    <text evidence="10">The sequence shown here is derived from an EMBL/GenBank/DDBJ whole genome shotgun (WGS) entry which is preliminary data.</text>
</comment>
<dbReference type="PIRSF" id="PIRSF002162">
    <property type="entry name" value="Ribosomal_L6"/>
    <property type="match status" value="1"/>
</dbReference>
<sequence length="179" mass="19470">MSRIGKKPVPLPAGVTASISGQTIEVKGPKGTLSFKATDDVTLAQEDGAVRVTPRGLSKRARQQWGMSRSMVENLVTGVSAGFRKELNITGVGYRATMQGNSLKLALGYSHDVTYEPPAGIKITTPSARNDVIVVEGIDPQQVGQVAAEIREWRAPEPYKGKGIRYKDEFIFRKEGKKK</sequence>
<organism evidence="10 11">
    <name type="scientific">Rubellimicrobium roseum</name>
    <dbReference type="NCBI Taxonomy" id="687525"/>
    <lineage>
        <taxon>Bacteria</taxon>
        <taxon>Pseudomonadati</taxon>
        <taxon>Pseudomonadota</taxon>
        <taxon>Alphaproteobacteria</taxon>
        <taxon>Rhodobacterales</taxon>
        <taxon>Roseobacteraceae</taxon>
        <taxon>Rubellimicrobium</taxon>
    </lineage>
</organism>
<comment type="similarity">
    <text evidence="1 6 7">Belongs to the universal ribosomal protein uL6 family.</text>
</comment>
<evidence type="ECO:0000313" key="10">
    <source>
        <dbReference type="EMBL" id="TNC65183.1"/>
    </source>
</evidence>
<proteinExistence type="inferred from homology"/>
<keyword evidence="3 6" id="KW-0694">RNA-binding</keyword>
<dbReference type="GO" id="GO:0003735">
    <property type="term" value="F:structural constituent of ribosome"/>
    <property type="evidence" value="ECO:0007669"/>
    <property type="project" value="UniProtKB-UniRule"/>
</dbReference>
<gene>
    <name evidence="6" type="primary">rplF</name>
    <name evidence="10" type="ORF">FHG71_17905</name>
</gene>
<dbReference type="PANTHER" id="PTHR11655:SF14">
    <property type="entry name" value="LARGE RIBOSOMAL SUBUNIT PROTEIN UL6M"/>
    <property type="match status" value="1"/>
</dbReference>